<reference evidence="1 2" key="1">
    <citation type="journal article" date="2019" name="Mol. Biol. Evol.">
        <title>Blast fungal genomes show frequent chromosomal changes, gene gains and losses, and effector gene turnover.</title>
        <authorList>
            <person name="Gomez Luciano L.B."/>
            <person name="Jason Tsai I."/>
            <person name="Chuma I."/>
            <person name="Tosa Y."/>
            <person name="Chen Y.H."/>
            <person name="Li J.Y."/>
            <person name="Li M.Y."/>
            <person name="Jade Lu M.Y."/>
            <person name="Nakayashiki H."/>
            <person name="Li W.H."/>
        </authorList>
    </citation>
    <scope>NUCLEOTIDE SEQUENCE [LARGE SCALE GENOMIC DNA]</scope>
    <source>
        <strain evidence="1 2">NI907</strain>
    </source>
</reference>
<protein>
    <submittedName>
        <fullName evidence="2">Uncharacterized protein</fullName>
    </submittedName>
</protein>
<sequence length="43" mass="4830">MVNPLILIVLRAIIPPIAVIRRLTHGFLTLITLPHLVYLVKMG</sequence>
<evidence type="ECO:0000313" key="2">
    <source>
        <dbReference type="RefSeq" id="XP_030982642.1"/>
    </source>
</evidence>
<reference evidence="2" key="2">
    <citation type="submission" date="2019-10" db="EMBL/GenBank/DDBJ databases">
        <authorList>
            <consortium name="NCBI Genome Project"/>
        </authorList>
    </citation>
    <scope>NUCLEOTIDE SEQUENCE</scope>
    <source>
        <strain evidence="2">NI907</strain>
    </source>
</reference>
<reference evidence="2" key="3">
    <citation type="submission" date="2025-08" db="UniProtKB">
        <authorList>
            <consortium name="RefSeq"/>
        </authorList>
    </citation>
    <scope>IDENTIFICATION</scope>
    <source>
        <strain evidence="2">NI907</strain>
    </source>
</reference>
<proteinExistence type="predicted"/>
<dbReference type="Proteomes" id="UP000515153">
    <property type="component" value="Chromosome I"/>
</dbReference>
<keyword evidence="1" id="KW-1185">Reference proteome</keyword>
<evidence type="ECO:0000313" key="1">
    <source>
        <dbReference type="Proteomes" id="UP000515153"/>
    </source>
</evidence>
<dbReference type="GeneID" id="41961576"/>
<dbReference type="KEGG" id="pgri:PgNI_06646"/>
<name>A0A6P8B620_PYRGI</name>
<accession>A0A6P8B620</accession>
<organism evidence="1 2">
    <name type="scientific">Pyricularia grisea</name>
    <name type="common">Crabgrass-specific blast fungus</name>
    <name type="synonym">Magnaporthe grisea</name>
    <dbReference type="NCBI Taxonomy" id="148305"/>
    <lineage>
        <taxon>Eukaryota</taxon>
        <taxon>Fungi</taxon>
        <taxon>Dikarya</taxon>
        <taxon>Ascomycota</taxon>
        <taxon>Pezizomycotina</taxon>
        <taxon>Sordariomycetes</taxon>
        <taxon>Sordariomycetidae</taxon>
        <taxon>Magnaporthales</taxon>
        <taxon>Pyriculariaceae</taxon>
        <taxon>Pyricularia</taxon>
    </lineage>
</organism>
<gene>
    <name evidence="2" type="ORF">PgNI_06646</name>
</gene>
<dbReference type="AlphaFoldDB" id="A0A6P8B620"/>
<dbReference type="RefSeq" id="XP_030982642.1">
    <property type="nucleotide sequence ID" value="XM_031126667.1"/>
</dbReference>